<dbReference type="GO" id="GO:0016020">
    <property type="term" value="C:membrane"/>
    <property type="evidence" value="ECO:0007669"/>
    <property type="project" value="UniProtKB-UniRule"/>
</dbReference>
<feature type="transmembrane region" description="Helical" evidence="1">
    <location>
        <begin position="228"/>
        <end position="253"/>
    </location>
</feature>
<dbReference type="FunFam" id="3.30.70.270:FF:000001">
    <property type="entry name" value="Diguanylate cyclase domain protein"/>
    <property type="match status" value="1"/>
</dbReference>
<keyword evidence="1" id="KW-0472">Membrane</keyword>
<dbReference type="SMART" id="SM00052">
    <property type="entry name" value="EAL"/>
    <property type="match status" value="1"/>
</dbReference>
<dbReference type="PROSITE" id="PS50113">
    <property type="entry name" value="PAC"/>
    <property type="match status" value="1"/>
</dbReference>
<protein>
    <submittedName>
        <fullName evidence="7">EAL domain-containing protein</fullName>
    </submittedName>
</protein>
<dbReference type="CDD" id="cd01948">
    <property type="entry name" value="EAL"/>
    <property type="match status" value="1"/>
</dbReference>
<sequence length="831" mass="92593">MENEGTSMNHEDWAAMYNQNLLAISFLIAVIASYTVLDVSRRVSLSRGWKRSAWLTGGACAMGIGIWAMHFIAMLAYHPSSLSVTYSVLMVALSVLVAIAASLGGLVVACRPDITMKQLTVGGTLVGFAISGMHYIGMAAMDNVTIRYEPSLFTLSIVIAVGASIAALMLSFRFRVHVSRFGKMLKLGSGVIMGTAITGMHYTGMAAAHIVPVSSEMTHSDAAYQGNYFLLAVLIAAGTIVVLALALFSAYFADQRLAEQIALKGSILESAMDCIVMLDARGNILEFNPVAEETFGYSQREVIGRNMTELIIPPPLRQEYTDRLNQYLKSGDGKLLGNRYETMAMRADGSEFPIELTVTRIKKAGAPILTTYLRDITERRLADETIMQMAYYDPLTELPNRNLFMQMVAQVLQQARQTQQTVSVMFIDLDRFKYINDTLGHYVGDSLLQAVAQLLQRCMRKTDIVSRLGGDEFIALLPNTGRQGAAMLAQRIIDQMKQPMVIDKHHLFITPSIGLTVYPEDAFDVDSLVKNADLAMYASKETGKNVYTFFDPRMNMVNSRKLELEQGLRKALEQQEFDLYYQPKIHIRTRKIIGMEALIRWQHPELGWVSPGEFIPIAEETGLIFSIGEWIMRMACMQNKAWQSQGYPPVRMAVNLSLRQFNQEHFVSGLAQILAETGLDARWLELEITESIAIRNEKYVINRLQAIKELGVSISIDDFGTGYSSLSYLKKFPIDTLKIDRAFVRDIAKSSDDTAIVQAIIAMAHSLKLRVLAEGVETKEQLAFLRRHACDEAQGYLFSRPVPADGMEKLLSRRIPLKGERAAKPSVSVQP</sequence>
<dbReference type="InterPro" id="IPR000160">
    <property type="entry name" value="GGDEF_dom"/>
</dbReference>
<name>A0A559JPP3_9BACL</name>
<dbReference type="CDD" id="cd00130">
    <property type="entry name" value="PAS"/>
    <property type="match status" value="1"/>
</dbReference>
<proteinExistence type="predicted"/>
<dbReference type="InterPro" id="IPR000700">
    <property type="entry name" value="PAS-assoc_C"/>
</dbReference>
<dbReference type="SUPFAM" id="SSF55073">
    <property type="entry name" value="Nucleotide cyclase"/>
    <property type="match status" value="1"/>
</dbReference>
<evidence type="ECO:0000259" key="3">
    <source>
        <dbReference type="PROSITE" id="PS50113"/>
    </source>
</evidence>
<evidence type="ECO:0000313" key="7">
    <source>
        <dbReference type="EMBL" id="TVY01851.1"/>
    </source>
</evidence>
<evidence type="ECO:0000259" key="6">
    <source>
        <dbReference type="PROSITE" id="PS50924"/>
    </source>
</evidence>
<feature type="domain" description="PAC" evidence="3">
    <location>
        <begin position="338"/>
        <end position="388"/>
    </location>
</feature>
<keyword evidence="1" id="KW-0812">Transmembrane</keyword>
<dbReference type="Pfam" id="PF03707">
    <property type="entry name" value="MHYT"/>
    <property type="match status" value="3"/>
</dbReference>
<dbReference type="InterPro" id="IPR043128">
    <property type="entry name" value="Rev_trsase/Diguanyl_cyclase"/>
</dbReference>
<dbReference type="InterPro" id="IPR029787">
    <property type="entry name" value="Nucleotide_cyclase"/>
</dbReference>
<dbReference type="PANTHER" id="PTHR44757">
    <property type="entry name" value="DIGUANYLATE CYCLASE DGCP"/>
    <property type="match status" value="1"/>
</dbReference>
<dbReference type="Proteomes" id="UP000317036">
    <property type="component" value="Unassembled WGS sequence"/>
</dbReference>
<comment type="caution">
    <text evidence="7">The sequence shown here is derived from an EMBL/GenBank/DDBJ whole genome shotgun (WGS) entry which is preliminary data.</text>
</comment>
<gene>
    <name evidence="7" type="ORF">FPZ49_32160</name>
</gene>
<accession>A0A559JPP3</accession>
<evidence type="ECO:0000259" key="2">
    <source>
        <dbReference type="PROSITE" id="PS50112"/>
    </source>
</evidence>
<feature type="domain" description="GGDEF" evidence="5">
    <location>
        <begin position="420"/>
        <end position="552"/>
    </location>
</feature>
<dbReference type="SUPFAM" id="SSF141868">
    <property type="entry name" value="EAL domain-like"/>
    <property type="match status" value="1"/>
</dbReference>
<evidence type="ECO:0000256" key="1">
    <source>
        <dbReference type="PROSITE-ProRule" id="PRU00244"/>
    </source>
</evidence>
<dbReference type="NCBIfam" id="TIGR00229">
    <property type="entry name" value="sensory_box"/>
    <property type="match status" value="1"/>
</dbReference>
<dbReference type="SMART" id="SM00267">
    <property type="entry name" value="GGDEF"/>
    <property type="match status" value="1"/>
</dbReference>
<dbReference type="InterPro" id="IPR001633">
    <property type="entry name" value="EAL_dom"/>
</dbReference>
<dbReference type="PROSITE" id="PS50924">
    <property type="entry name" value="MHYT"/>
    <property type="match status" value="1"/>
</dbReference>
<dbReference type="Gene3D" id="3.30.70.270">
    <property type="match status" value="1"/>
</dbReference>
<dbReference type="SUPFAM" id="SSF55785">
    <property type="entry name" value="PYP-like sensor domain (PAS domain)"/>
    <property type="match status" value="1"/>
</dbReference>
<dbReference type="PANTHER" id="PTHR44757:SF2">
    <property type="entry name" value="BIOFILM ARCHITECTURE MAINTENANCE PROTEIN MBAA"/>
    <property type="match status" value="1"/>
</dbReference>
<feature type="transmembrane region" description="Helical" evidence="1">
    <location>
        <begin position="152"/>
        <end position="172"/>
    </location>
</feature>
<feature type="transmembrane region" description="Helical" evidence="1">
    <location>
        <begin position="52"/>
        <end position="78"/>
    </location>
</feature>
<dbReference type="Pfam" id="PF13426">
    <property type="entry name" value="PAS_9"/>
    <property type="match status" value="1"/>
</dbReference>
<dbReference type="Gene3D" id="3.20.20.450">
    <property type="entry name" value="EAL domain"/>
    <property type="match status" value="1"/>
</dbReference>
<dbReference type="InterPro" id="IPR000014">
    <property type="entry name" value="PAS"/>
</dbReference>
<evidence type="ECO:0000259" key="5">
    <source>
        <dbReference type="PROSITE" id="PS50887"/>
    </source>
</evidence>
<dbReference type="InterPro" id="IPR035919">
    <property type="entry name" value="EAL_sf"/>
</dbReference>
<feature type="domain" description="MHYT" evidence="6">
    <location>
        <begin position="17"/>
        <end position="211"/>
    </location>
</feature>
<dbReference type="InterPro" id="IPR035965">
    <property type="entry name" value="PAS-like_dom_sf"/>
</dbReference>
<organism evidence="7 8">
    <name type="scientific">Paenibacillus cremeus</name>
    <dbReference type="NCBI Taxonomy" id="2163881"/>
    <lineage>
        <taxon>Bacteria</taxon>
        <taxon>Bacillati</taxon>
        <taxon>Bacillota</taxon>
        <taxon>Bacilli</taxon>
        <taxon>Bacillales</taxon>
        <taxon>Paenibacillaceae</taxon>
        <taxon>Paenibacillus</taxon>
    </lineage>
</organism>
<dbReference type="NCBIfam" id="TIGR00254">
    <property type="entry name" value="GGDEF"/>
    <property type="match status" value="1"/>
</dbReference>
<dbReference type="Pfam" id="PF00563">
    <property type="entry name" value="EAL"/>
    <property type="match status" value="1"/>
</dbReference>
<feature type="transmembrane region" description="Helical" evidence="1">
    <location>
        <begin position="184"/>
        <end position="208"/>
    </location>
</feature>
<dbReference type="InterPro" id="IPR005330">
    <property type="entry name" value="MHYT_dom"/>
</dbReference>
<dbReference type="Gene3D" id="3.30.450.20">
    <property type="entry name" value="PAS domain"/>
    <property type="match status" value="1"/>
</dbReference>
<dbReference type="SMART" id="SM00091">
    <property type="entry name" value="PAS"/>
    <property type="match status" value="1"/>
</dbReference>
<dbReference type="PROSITE" id="PS50112">
    <property type="entry name" value="PAS"/>
    <property type="match status" value="1"/>
</dbReference>
<keyword evidence="1" id="KW-1133">Transmembrane helix</keyword>
<feature type="transmembrane region" description="Helical" evidence="1">
    <location>
        <begin position="20"/>
        <end position="40"/>
    </location>
</feature>
<feature type="transmembrane region" description="Helical" evidence="1">
    <location>
        <begin position="84"/>
        <end position="109"/>
    </location>
</feature>
<feature type="domain" description="EAL" evidence="4">
    <location>
        <begin position="561"/>
        <end position="815"/>
    </location>
</feature>
<evidence type="ECO:0000259" key="4">
    <source>
        <dbReference type="PROSITE" id="PS50883"/>
    </source>
</evidence>
<reference evidence="7 8" key="1">
    <citation type="submission" date="2019-07" db="EMBL/GenBank/DDBJ databases">
        <authorList>
            <person name="Kim J."/>
        </authorList>
    </citation>
    <scope>NUCLEOTIDE SEQUENCE [LARGE SCALE GENOMIC DNA]</scope>
    <source>
        <strain evidence="7 8">JC52</strain>
    </source>
</reference>
<feature type="transmembrane region" description="Helical" evidence="1">
    <location>
        <begin position="121"/>
        <end position="140"/>
    </location>
</feature>
<dbReference type="Pfam" id="PF00990">
    <property type="entry name" value="GGDEF"/>
    <property type="match status" value="1"/>
</dbReference>
<dbReference type="PROSITE" id="PS50883">
    <property type="entry name" value="EAL"/>
    <property type="match status" value="1"/>
</dbReference>
<dbReference type="InterPro" id="IPR052155">
    <property type="entry name" value="Biofilm_reg_signaling"/>
</dbReference>
<dbReference type="EMBL" id="VNJI01000068">
    <property type="protein sequence ID" value="TVY01851.1"/>
    <property type="molecule type" value="Genomic_DNA"/>
</dbReference>
<evidence type="ECO:0000313" key="8">
    <source>
        <dbReference type="Proteomes" id="UP000317036"/>
    </source>
</evidence>
<feature type="domain" description="PAS" evidence="2">
    <location>
        <begin position="267"/>
        <end position="331"/>
    </location>
</feature>
<dbReference type="FunFam" id="3.20.20.450:FF:000001">
    <property type="entry name" value="Cyclic di-GMP phosphodiesterase yahA"/>
    <property type="match status" value="1"/>
</dbReference>
<dbReference type="CDD" id="cd01949">
    <property type="entry name" value="GGDEF"/>
    <property type="match status" value="1"/>
</dbReference>
<dbReference type="PROSITE" id="PS50887">
    <property type="entry name" value="GGDEF"/>
    <property type="match status" value="1"/>
</dbReference>
<dbReference type="AlphaFoldDB" id="A0A559JPP3"/>
<dbReference type="OrthoDB" id="9759607at2"/>
<keyword evidence="8" id="KW-1185">Reference proteome</keyword>